<dbReference type="EMBL" id="VMGI01000086">
    <property type="protein sequence ID" value="TSC92151.1"/>
    <property type="molecule type" value="Genomic_DNA"/>
</dbReference>
<feature type="transmembrane region" description="Helical" evidence="1">
    <location>
        <begin position="126"/>
        <end position="147"/>
    </location>
</feature>
<name>A0A554LH00_9BACT</name>
<organism evidence="2 3">
    <name type="scientific">Candidatus Berkelbacteria bacterium Licking1014_85</name>
    <dbReference type="NCBI Taxonomy" id="2017148"/>
    <lineage>
        <taxon>Bacteria</taxon>
        <taxon>Candidatus Berkelbacteria</taxon>
    </lineage>
</organism>
<keyword evidence="1" id="KW-0472">Membrane</keyword>
<reference evidence="2 3" key="1">
    <citation type="submission" date="2017-07" db="EMBL/GenBank/DDBJ databases">
        <title>Mechanisms for carbon and nitrogen cycling indicate functional differentiation within the Candidate Phyla Radiation.</title>
        <authorList>
            <person name="Danczak R.E."/>
            <person name="Johnston M.D."/>
            <person name="Kenah C."/>
            <person name="Slattery M."/>
            <person name="Wrighton K.C."/>
            <person name="Wilkins M.J."/>
        </authorList>
    </citation>
    <scope>NUCLEOTIDE SEQUENCE [LARGE SCALE GENOMIC DNA]</scope>
    <source>
        <strain evidence="2">Licking1014_85</strain>
    </source>
</reference>
<feature type="transmembrane region" description="Helical" evidence="1">
    <location>
        <begin position="43"/>
        <end position="68"/>
    </location>
</feature>
<keyword evidence="1" id="KW-1133">Transmembrane helix</keyword>
<proteinExistence type="predicted"/>
<evidence type="ECO:0000313" key="2">
    <source>
        <dbReference type="EMBL" id="TSC92151.1"/>
    </source>
</evidence>
<protein>
    <submittedName>
        <fullName evidence="2">Uncharacterized protein</fullName>
    </submittedName>
</protein>
<dbReference type="Proteomes" id="UP000315589">
    <property type="component" value="Unassembled WGS sequence"/>
</dbReference>
<feature type="transmembrane region" description="Helical" evidence="1">
    <location>
        <begin position="74"/>
        <end position="96"/>
    </location>
</feature>
<accession>A0A554LH00</accession>
<sequence>MTNNQYKIPTCPVCGKQIYKKCLNPDRPVDIYDHCPRCKKWGLFFNIAILMFNRILIMTIILLIARLFWVFKEIPLKTFISSTGLIFDITGAVYLIGQLDRSLSAIGIWDAHKITGKELPIHSKRIRWGIILLVIGFIFQLMAQFVIK</sequence>
<dbReference type="AlphaFoldDB" id="A0A554LH00"/>
<gene>
    <name evidence="2" type="ORF">CEN91_555</name>
</gene>
<keyword evidence="1" id="KW-0812">Transmembrane</keyword>
<evidence type="ECO:0000256" key="1">
    <source>
        <dbReference type="SAM" id="Phobius"/>
    </source>
</evidence>
<comment type="caution">
    <text evidence="2">The sequence shown here is derived from an EMBL/GenBank/DDBJ whole genome shotgun (WGS) entry which is preliminary data.</text>
</comment>
<evidence type="ECO:0000313" key="3">
    <source>
        <dbReference type="Proteomes" id="UP000315589"/>
    </source>
</evidence>